<evidence type="ECO:0000313" key="8">
    <source>
        <dbReference type="EMBL" id="KAJ8973314.1"/>
    </source>
</evidence>
<dbReference type="SMART" id="SM00355">
    <property type="entry name" value="ZnF_C2H2"/>
    <property type="match status" value="11"/>
</dbReference>
<dbReference type="Proteomes" id="UP001162164">
    <property type="component" value="Unassembled WGS sequence"/>
</dbReference>
<dbReference type="SUPFAM" id="SSF57667">
    <property type="entry name" value="beta-beta-alpha zinc fingers"/>
    <property type="match status" value="3"/>
</dbReference>
<name>A0ABQ9J6Q3_9CUCU</name>
<keyword evidence="3 5" id="KW-0863">Zinc-finger</keyword>
<evidence type="ECO:0000256" key="1">
    <source>
        <dbReference type="ARBA" id="ARBA00022723"/>
    </source>
</evidence>
<evidence type="ECO:0000256" key="6">
    <source>
        <dbReference type="SAM" id="MobiDB-lite"/>
    </source>
</evidence>
<feature type="domain" description="C2H2-type" evidence="7">
    <location>
        <begin position="365"/>
        <end position="392"/>
    </location>
</feature>
<organism evidence="8 9">
    <name type="scientific">Molorchus minor</name>
    <dbReference type="NCBI Taxonomy" id="1323400"/>
    <lineage>
        <taxon>Eukaryota</taxon>
        <taxon>Metazoa</taxon>
        <taxon>Ecdysozoa</taxon>
        <taxon>Arthropoda</taxon>
        <taxon>Hexapoda</taxon>
        <taxon>Insecta</taxon>
        <taxon>Pterygota</taxon>
        <taxon>Neoptera</taxon>
        <taxon>Endopterygota</taxon>
        <taxon>Coleoptera</taxon>
        <taxon>Polyphaga</taxon>
        <taxon>Cucujiformia</taxon>
        <taxon>Chrysomeloidea</taxon>
        <taxon>Cerambycidae</taxon>
        <taxon>Lamiinae</taxon>
        <taxon>Monochamini</taxon>
        <taxon>Molorchus</taxon>
    </lineage>
</organism>
<evidence type="ECO:0000259" key="7">
    <source>
        <dbReference type="PROSITE" id="PS50157"/>
    </source>
</evidence>
<dbReference type="InterPro" id="IPR013087">
    <property type="entry name" value="Znf_C2H2_type"/>
</dbReference>
<keyword evidence="4" id="KW-0862">Zinc</keyword>
<evidence type="ECO:0000256" key="2">
    <source>
        <dbReference type="ARBA" id="ARBA00022737"/>
    </source>
</evidence>
<keyword evidence="1" id="KW-0479">Metal-binding</keyword>
<evidence type="ECO:0000313" key="9">
    <source>
        <dbReference type="Proteomes" id="UP001162164"/>
    </source>
</evidence>
<protein>
    <recommendedName>
        <fullName evidence="7">C2H2-type domain-containing protein</fullName>
    </recommendedName>
</protein>
<feature type="region of interest" description="Disordered" evidence="6">
    <location>
        <begin position="216"/>
        <end position="237"/>
    </location>
</feature>
<evidence type="ECO:0000256" key="5">
    <source>
        <dbReference type="PROSITE-ProRule" id="PRU00042"/>
    </source>
</evidence>
<dbReference type="Pfam" id="PF00096">
    <property type="entry name" value="zf-C2H2"/>
    <property type="match status" value="2"/>
</dbReference>
<keyword evidence="2" id="KW-0677">Repeat</keyword>
<feature type="compositionally biased region" description="Basic residues" evidence="6">
    <location>
        <begin position="216"/>
        <end position="228"/>
    </location>
</feature>
<feature type="domain" description="C2H2-type" evidence="7">
    <location>
        <begin position="241"/>
        <end position="268"/>
    </location>
</feature>
<evidence type="ECO:0000256" key="3">
    <source>
        <dbReference type="ARBA" id="ARBA00022771"/>
    </source>
</evidence>
<sequence length="654" mass="76137">MDITCRLCSGSVDNENYIVLNKIYIEVLEAVLLKINVSTNETSIMCKECSVKLEKCFQFKALCLDSEDTVSPYISENKMDLKDVYLQCNNLKIISNDLNVCRLCMQCMKNECLFTFTELENDPNLMEAFQKYIPEVVMEFTFQIFVCKSCIQSLNVNYNFIKMCLDNEDQLVNDSKFESIEDNIVYELNISDVDMGDASGDTEGIETKQDSITKAKPKLKKKYSKTPRHTTNSATKKSSVPTCPNCQRTFKSDICLQKHSIVHQDPSEIQMQKCPLCDFQTKYKGSLLAHSIIHTGKSKLKKFKCKTCRYVTVRKSNYTKHLETHKDISDLKFKCAHCSYATSRTDQMKMHVQNRHEDRSKLATFKCELCSYETIRKPSLKRHMISHLANPANIFSCDQCSFKTKWSASFKNHMVTHLQPQELQTYKCFHCSHETKLKGQLIMHMLSHKDPSHIDMFKCDQCSFETKYRGHLMAHVEHHRDQTEVTMYKCDLCNYESRFSRYVKQHMARHAAEPKYKCTQCPFATKTSSGLDRHIKGHNKTVLFRCSICYYETHRKDAYDNHCETHLDMSERSVFKCASCSFQTFYKKGLRSICSVTSNSQKFLTVVGLMRRRDFRLPLPENSQNFSETVYFLALRLRYQGKWLGSTINIFLLY</sequence>
<dbReference type="InterPro" id="IPR012934">
    <property type="entry name" value="Znf_AD"/>
</dbReference>
<dbReference type="Gene3D" id="3.30.160.60">
    <property type="entry name" value="Classic Zinc Finger"/>
    <property type="match status" value="5"/>
</dbReference>
<comment type="caution">
    <text evidence="8">The sequence shown here is derived from an EMBL/GenBank/DDBJ whole genome shotgun (WGS) entry which is preliminary data.</text>
</comment>
<evidence type="ECO:0000256" key="4">
    <source>
        <dbReference type="ARBA" id="ARBA00022833"/>
    </source>
</evidence>
<dbReference type="PROSITE" id="PS00028">
    <property type="entry name" value="ZINC_FINGER_C2H2_1"/>
    <property type="match status" value="1"/>
</dbReference>
<keyword evidence="9" id="KW-1185">Reference proteome</keyword>
<dbReference type="PANTHER" id="PTHR24379:SF121">
    <property type="entry name" value="C2H2-TYPE DOMAIN-CONTAINING PROTEIN"/>
    <property type="match status" value="1"/>
</dbReference>
<feature type="domain" description="C2H2-type" evidence="7">
    <location>
        <begin position="457"/>
        <end position="484"/>
    </location>
</feature>
<dbReference type="EMBL" id="JAPWTJ010001199">
    <property type="protein sequence ID" value="KAJ8973314.1"/>
    <property type="molecule type" value="Genomic_DNA"/>
</dbReference>
<dbReference type="InterPro" id="IPR036236">
    <property type="entry name" value="Znf_C2H2_sf"/>
</dbReference>
<accession>A0ABQ9J6Q3</accession>
<dbReference type="PANTHER" id="PTHR24379">
    <property type="entry name" value="KRAB AND ZINC FINGER DOMAIN-CONTAINING"/>
    <property type="match status" value="1"/>
</dbReference>
<dbReference type="SMART" id="SM00868">
    <property type="entry name" value="zf-AD"/>
    <property type="match status" value="2"/>
</dbReference>
<proteinExistence type="predicted"/>
<reference evidence="8" key="1">
    <citation type="journal article" date="2023" name="Insect Mol. Biol.">
        <title>Genome sequencing provides insights into the evolution of gene families encoding plant cell wall-degrading enzymes in longhorned beetles.</title>
        <authorList>
            <person name="Shin N.R."/>
            <person name="Okamura Y."/>
            <person name="Kirsch R."/>
            <person name="Pauchet Y."/>
        </authorList>
    </citation>
    <scope>NUCLEOTIDE SEQUENCE</scope>
    <source>
        <strain evidence="8">MMC_N1</strain>
    </source>
</reference>
<gene>
    <name evidence="8" type="ORF">NQ317_019185</name>
</gene>
<dbReference type="PROSITE" id="PS50157">
    <property type="entry name" value="ZINC_FINGER_C2H2_2"/>
    <property type="match status" value="3"/>
</dbReference>